<evidence type="ECO:0000256" key="10">
    <source>
        <dbReference type="ARBA" id="ARBA00022989"/>
    </source>
</evidence>
<comment type="subcellular location">
    <subcellularLocation>
        <location evidence="1 15">Endoplasmic reticulum membrane</location>
        <topology evidence="1 15">Multi-pass membrane protein</topology>
    </subcellularLocation>
</comment>
<keyword evidence="7 15" id="KW-0812">Transmembrane</keyword>
<feature type="transmembrane region" description="Helical" evidence="15">
    <location>
        <begin position="57"/>
        <end position="74"/>
    </location>
</feature>
<dbReference type="EMBL" id="SWFT01000137">
    <property type="protein sequence ID" value="KAA8898692.1"/>
    <property type="molecule type" value="Genomic_DNA"/>
</dbReference>
<comment type="pathway">
    <text evidence="2 15">Protein modification; protein glycosylation.</text>
</comment>
<evidence type="ECO:0000313" key="19">
    <source>
        <dbReference type="Proteomes" id="UP000449547"/>
    </source>
</evidence>
<dbReference type="Gene3D" id="2.80.10.50">
    <property type="match status" value="1"/>
</dbReference>
<dbReference type="PROSITE" id="PS50919">
    <property type="entry name" value="MIR"/>
    <property type="match status" value="3"/>
</dbReference>
<feature type="compositionally biased region" description="Acidic residues" evidence="16">
    <location>
        <begin position="829"/>
        <end position="840"/>
    </location>
</feature>
<reference evidence="18 19" key="1">
    <citation type="submission" date="2019-07" db="EMBL/GenBank/DDBJ databases">
        <title>Genome assembly of two rare yeast pathogens: Diutina rugosa and Trichomonascus ciferrii.</title>
        <authorList>
            <person name="Mixao V."/>
            <person name="Saus E."/>
            <person name="Hansen A."/>
            <person name="Lass-Flor C."/>
            <person name="Gabaldon T."/>
        </authorList>
    </citation>
    <scope>NUCLEOTIDE SEQUENCE [LARGE SCALE GENOMIC DNA]</scope>
    <source>
        <strain evidence="18 19">CBS 613</strain>
    </source>
</reference>
<evidence type="ECO:0000256" key="8">
    <source>
        <dbReference type="ARBA" id="ARBA00022737"/>
    </source>
</evidence>
<comment type="caution">
    <text evidence="18">The sequence shown here is derived from an EMBL/GenBank/DDBJ whole genome shotgun (WGS) entry which is preliminary data.</text>
</comment>
<dbReference type="GeneID" id="54783187"/>
<dbReference type="OMA" id="KNVTPRL"/>
<evidence type="ECO:0000313" key="18">
    <source>
        <dbReference type="EMBL" id="KAA8898692.1"/>
    </source>
</evidence>
<feature type="transmembrane region" description="Helical" evidence="15">
    <location>
        <begin position="193"/>
        <end position="210"/>
    </location>
</feature>
<feature type="domain" description="MIR" evidence="17">
    <location>
        <begin position="331"/>
        <end position="385"/>
    </location>
</feature>
<comment type="similarity">
    <text evidence="3 15">Belongs to the glycosyltransferase 39 family.</text>
</comment>
<name>A0A642UGW4_DIURU</name>
<feature type="transmembrane region" description="Helical" evidence="15">
    <location>
        <begin position="245"/>
        <end position="266"/>
    </location>
</feature>
<evidence type="ECO:0000256" key="2">
    <source>
        <dbReference type="ARBA" id="ARBA00004922"/>
    </source>
</evidence>
<evidence type="ECO:0000256" key="13">
    <source>
        <dbReference type="ARBA" id="ARBA00045085"/>
    </source>
</evidence>
<evidence type="ECO:0000256" key="14">
    <source>
        <dbReference type="ARBA" id="ARBA00045102"/>
    </source>
</evidence>
<evidence type="ECO:0000256" key="5">
    <source>
        <dbReference type="ARBA" id="ARBA00022676"/>
    </source>
</evidence>
<keyword evidence="6 15" id="KW-0808">Transferase</keyword>
<protein>
    <recommendedName>
        <fullName evidence="4 15">Dolichyl-phosphate-mannose--protein mannosyltransferase</fullName>
        <ecNumber evidence="4 15">2.4.1.109</ecNumber>
    </recommendedName>
</protein>
<feature type="transmembrane region" description="Helical" evidence="15">
    <location>
        <begin position="143"/>
        <end position="163"/>
    </location>
</feature>
<sequence length="850" mass="96702">MAKPKSSGRKTRASKEDNWNEDQCVAPEFGKGPYRPYIVSTPEFEIQAKRTLHRSEYSLILVLMLVAFYVRMYGLTKPDSVVFDEVHFGGFARKYILGEYFMDVHPPLAKMLFAGVGALGGFKGNFSFAKIGDVYPKDVPYVLMRQFPAVLGIAVCLFCYLTLRQSGVRPLIAFFTTFLLIIDNAQVAISRYILLDSPLIFFIAAAAYAFKRFEIQKPFTSRWVRSLFATAIALGLAVSSKWVGLFTIAWVGVLCAVQMWVIVGDLQVKPATVVKHTLWRGIVLLGVPLAMYYFFFAAHFSVLVKHGDGASNMAPTFRATLRNNKLPTDIMPEVGYGSVITLRHVKTAGGYLHSHQHPYPGGSKQQQITLYPHIDENNNWRIEPYNASSWDNSTFVPLTSGTKIRLKHTKTGRRLHSHDHKPPVSERDWQKEVSCYGFEGFGGDANDDWIVEIVEHKSKTPEGKERVRATESVIRLKHAMSGHYLFSSAVKLPEWGFGQQEVSAASQGSRPLLDWIIETNTNEFSNSTEVVNYKKMTLWEKFAHSHARMWSINQNLKDHHPWQSNAIDWPTLPRGINYWVKDKRQVYLIGNAPIWYAVTATIAVFALYAAINGLRWQFGANVAEDKHVFTFLYQSFTYVLGWALHYFPFFIMGRQLFLHHYLPAYYFGLLALGQFFEFVYGYFGENRPNFQRAFIVFLTAFSIVSSIFYWQYSPFTYGLPQLKSQCEAKKFLNWDFDCNAMAPSWEEFEKYESQRQNPKAEESKVKPPNQGEFDSNQVVQAKKEAGDNAKVSPQKAEAKDAVVEEEPQLVPEFEEPGTDKADDSPAAEVEAEIVEIEEVDDSKAKPAELP</sequence>
<evidence type="ECO:0000256" key="7">
    <source>
        <dbReference type="ARBA" id="ARBA00022692"/>
    </source>
</evidence>
<evidence type="ECO:0000256" key="9">
    <source>
        <dbReference type="ARBA" id="ARBA00022824"/>
    </source>
</evidence>
<gene>
    <name evidence="18" type="ORF">DIURU_004536</name>
</gene>
<feature type="transmembrane region" description="Helical" evidence="15">
    <location>
        <begin position="222"/>
        <end position="239"/>
    </location>
</feature>
<dbReference type="VEuPathDB" id="FungiDB:DIURU_004536"/>
<feature type="transmembrane region" description="Helical" evidence="15">
    <location>
        <begin position="695"/>
        <end position="712"/>
    </location>
</feature>
<evidence type="ECO:0000256" key="16">
    <source>
        <dbReference type="SAM" id="MobiDB-lite"/>
    </source>
</evidence>
<evidence type="ECO:0000256" key="1">
    <source>
        <dbReference type="ARBA" id="ARBA00004477"/>
    </source>
</evidence>
<feature type="transmembrane region" description="Helical" evidence="15">
    <location>
        <begin position="664"/>
        <end position="683"/>
    </location>
</feature>
<comment type="function">
    <text evidence="15">Transfers mannose from Dol-P-mannose to Ser or Thr residues on proteins.</text>
</comment>
<keyword evidence="8" id="KW-0677">Repeat</keyword>
<proteinExistence type="inferred from homology"/>
<dbReference type="EC" id="2.4.1.109" evidence="4 15"/>
<feature type="transmembrane region" description="Helical" evidence="15">
    <location>
        <begin position="593"/>
        <end position="611"/>
    </location>
</feature>
<keyword evidence="10 15" id="KW-1133">Transmembrane helix</keyword>
<evidence type="ECO:0000256" key="11">
    <source>
        <dbReference type="ARBA" id="ARBA00023136"/>
    </source>
</evidence>
<dbReference type="InterPro" id="IPR036300">
    <property type="entry name" value="MIR_dom_sf"/>
</dbReference>
<feature type="compositionally biased region" description="Acidic residues" evidence="16">
    <location>
        <begin position="803"/>
        <end position="816"/>
    </location>
</feature>
<dbReference type="Pfam" id="PF02815">
    <property type="entry name" value="MIR"/>
    <property type="match status" value="1"/>
</dbReference>
<dbReference type="SMART" id="SM00472">
    <property type="entry name" value="MIR"/>
    <property type="match status" value="3"/>
</dbReference>
<dbReference type="OrthoDB" id="292747at2759"/>
<evidence type="ECO:0000256" key="15">
    <source>
        <dbReference type="RuleBase" id="RU367007"/>
    </source>
</evidence>
<feature type="transmembrane region" description="Helical" evidence="15">
    <location>
        <begin position="170"/>
        <end position="187"/>
    </location>
</feature>
<keyword evidence="12" id="KW-0325">Glycoprotein</keyword>
<feature type="transmembrane region" description="Helical" evidence="15">
    <location>
        <begin position="278"/>
        <end position="296"/>
    </location>
</feature>
<keyword evidence="9 15" id="KW-0256">Endoplasmic reticulum</keyword>
<dbReference type="GO" id="GO:0005789">
    <property type="term" value="C:endoplasmic reticulum membrane"/>
    <property type="evidence" value="ECO:0007669"/>
    <property type="project" value="UniProtKB-SubCell"/>
</dbReference>
<feature type="domain" description="MIR" evidence="17">
    <location>
        <begin position="464"/>
        <end position="520"/>
    </location>
</feature>
<evidence type="ECO:0000256" key="6">
    <source>
        <dbReference type="ARBA" id="ARBA00022679"/>
    </source>
</evidence>
<dbReference type="InterPro" id="IPR027005">
    <property type="entry name" value="PMT-like"/>
</dbReference>
<feature type="region of interest" description="Disordered" evidence="16">
    <location>
        <begin position="751"/>
        <end position="850"/>
    </location>
</feature>
<dbReference type="Pfam" id="PF16192">
    <property type="entry name" value="PMT_4TMC"/>
    <property type="match status" value="1"/>
</dbReference>
<dbReference type="Proteomes" id="UP000449547">
    <property type="component" value="Unassembled WGS sequence"/>
</dbReference>
<dbReference type="PANTHER" id="PTHR10050">
    <property type="entry name" value="DOLICHYL-PHOSPHATE-MANNOSE--PROTEIN MANNOSYLTRANSFERASE"/>
    <property type="match status" value="1"/>
</dbReference>
<keyword evidence="5 15" id="KW-0328">Glycosyltransferase</keyword>
<comment type="catalytic activity">
    <reaction evidence="14 15">
        <text>a di-trans,poly-cis-dolichyl beta-D-mannosyl phosphate + L-seryl-[protein] = 3-O-(alpha-D-mannosyl)-L-seryl-[protein] + a di-trans,poly-cis-dolichyl phosphate + H(+)</text>
        <dbReference type="Rhea" id="RHEA:17377"/>
        <dbReference type="Rhea" id="RHEA-COMP:9863"/>
        <dbReference type="Rhea" id="RHEA-COMP:13546"/>
        <dbReference type="Rhea" id="RHEA-COMP:19498"/>
        <dbReference type="Rhea" id="RHEA-COMP:19501"/>
        <dbReference type="ChEBI" id="CHEBI:15378"/>
        <dbReference type="ChEBI" id="CHEBI:29999"/>
        <dbReference type="ChEBI" id="CHEBI:57683"/>
        <dbReference type="ChEBI" id="CHEBI:58211"/>
        <dbReference type="ChEBI" id="CHEBI:137321"/>
        <dbReference type="EC" id="2.4.1.109"/>
    </reaction>
</comment>
<keyword evidence="19" id="KW-1185">Reference proteome</keyword>
<organism evidence="18 19">
    <name type="scientific">Diutina rugosa</name>
    <name type="common">Yeast</name>
    <name type="synonym">Candida rugosa</name>
    <dbReference type="NCBI Taxonomy" id="5481"/>
    <lineage>
        <taxon>Eukaryota</taxon>
        <taxon>Fungi</taxon>
        <taxon>Dikarya</taxon>
        <taxon>Ascomycota</taxon>
        <taxon>Saccharomycotina</taxon>
        <taxon>Pichiomycetes</taxon>
        <taxon>Debaryomycetaceae</taxon>
        <taxon>Diutina</taxon>
    </lineage>
</organism>
<feature type="domain" description="MIR" evidence="17">
    <location>
        <begin position="395"/>
        <end position="454"/>
    </location>
</feature>
<dbReference type="InterPro" id="IPR032421">
    <property type="entry name" value="PMT_4TMC"/>
</dbReference>
<dbReference type="Pfam" id="PF02366">
    <property type="entry name" value="PMT"/>
    <property type="match status" value="1"/>
</dbReference>
<keyword evidence="11 15" id="KW-0472">Membrane</keyword>
<dbReference type="InterPro" id="IPR016093">
    <property type="entry name" value="MIR_motif"/>
</dbReference>
<feature type="transmembrane region" description="Helical" evidence="15">
    <location>
        <begin position="631"/>
        <end position="652"/>
    </location>
</feature>
<feature type="compositionally biased region" description="Basic and acidic residues" evidence="16">
    <location>
        <begin position="841"/>
        <end position="850"/>
    </location>
</feature>
<dbReference type="GO" id="GO:0004169">
    <property type="term" value="F:dolichyl-phosphate-mannose-protein mannosyltransferase activity"/>
    <property type="evidence" value="ECO:0007669"/>
    <property type="project" value="UniProtKB-UniRule"/>
</dbReference>
<dbReference type="RefSeq" id="XP_034010617.1">
    <property type="nucleotide sequence ID" value="XM_034157420.1"/>
</dbReference>
<dbReference type="PANTHER" id="PTHR10050:SF50">
    <property type="entry name" value="DOLICHYL-PHOSPHATE-MANNOSE--PROTEIN MANNOSYLTRANSFERASE 1-RELATED"/>
    <property type="match status" value="1"/>
</dbReference>
<dbReference type="CDD" id="cd23283">
    <property type="entry name" value="beta-trefoil_MIR_PMT1-like"/>
    <property type="match status" value="1"/>
</dbReference>
<dbReference type="InterPro" id="IPR003342">
    <property type="entry name" value="ArnT-like_N"/>
</dbReference>
<evidence type="ECO:0000259" key="17">
    <source>
        <dbReference type="PROSITE" id="PS50919"/>
    </source>
</evidence>
<feature type="region of interest" description="Disordered" evidence="16">
    <location>
        <begin position="1"/>
        <end position="20"/>
    </location>
</feature>
<evidence type="ECO:0000256" key="3">
    <source>
        <dbReference type="ARBA" id="ARBA00007222"/>
    </source>
</evidence>
<dbReference type="AlphaFoldDB" id="A0A642UGW4"/>
<evidence type="ECO:0000256" key="4">
    <source>
        <dbReference type="ARBA" id="ARBA00012839"/>
    </source>
</evidence>
<evidence type="ECO:0000256" key="12">
    <source>
        <dbReference type="ARBA" id="ARBA00023180"/>
    </source>
</evidence>
<dbReference type="SUPFAM" id="SSF82109">
    <property type="entry name" value="MIR domain"/>
    <property type="match status" value="1"/>
</dbReference>
<feature type="compositionally biased region" description="Basic and acidic residues" evidence="16">
    <location>
        <begin position="751"/>
        <end position="765"/>
    </location>
</feature>
<feature type="compositionally biased region" description="Basic residues" evidence="16">
    <location>
        <begin position="1"/>
        <end position="12"/>
    </location>
</feature>
<dbReference type="UniPathway" id="UPA00378"/>
<comment type="catalytic activity">
    <reaction evidence="13 15">
        <text>a di-trans,poly-cis-dolichyl beta-D-mannosyl phosphate + L-threonyl-[protein] = 3-O-(alpha-D-mannosyl)-L-threonyl-[protein] + a di-trans,poly-cis-dolichyl phosphate + H(+)</text>
        <dbReference type="Rhea" id="RHEA:53396"/>
        <dbReference type="Rhea" id="RHEA-COMP:11060"/>
        <dbReference type="Rhea" id="RHEA-COMP:13547"/>
        <dbReference type="Rhea" id="RHEA-COMP:19498"/>
        <dbReference type="Rhea" id="RHEA-COMP:19501"/>
        <dbReference type="ChEBI" id="CHEBI:15378"/>
        <dbReference type="ChEBI" id="CHEBI:30013"/>
        <dbReference type="ChEBI" id="CHEBI:57683"/>
        <dbReference type="ChEBI" id="CHEBI:58211"/>
        <dbReference type="ChEBI" id="CHEBI:137323"/>
        <dbReference type="EC" id="2.4.1.109"/>
    </reaction>
</comment>
<accession>A0A642UGW4</accession>